<reference evidence="1" key="1">
    <citation type="submission" date="2023-04" db="EMBL/GenBank/DDBJ databases">
        <title>Draft Genome sequencing of Naganishia species isolated from polar environments using Oxford Nanopore Technology.</title>
        <authorList>
            <person name="Leo P."/>
            <person name="Venkateswaran K."/>
        </authorList>
    </citation>
    <scope>NUCLEOTIDE SEQUENCE</scope>
    <source>
        <strain evidence="1">MNA-CCFEE 5262</strain>
    </source>
</reference>
<proteinExistence type="predicted"/>
<keyword evidence="2" id="KW-1185">Reference proteome</keyword>
<comment type="caution">
    <text evidence="1">The sequence shown here is derived from an EMBL/GenBank/DDBJ whole genome shotgun (WGS) entry which is preliminary data.</text>
</comment>
<gene>
    <name evidence="1" type="ORF">QFC20_004593</name>
</gene>
<dbReference type="Proteomes" id="UP001230649">
    <property type="component" value="Unassembled WGS sequence"/>
</dbReference>
<accession>A0ACC2VZT9</accession>
<protein>
    <submittedName>
        <fullName evidence="1">Uncharacterized protein</fullName>
    </submittedName>
</protein>
<organism evidence="1 2">
    <name type="scientific">Naganishia adeliensis</name>
    <dbReference type="NCBI Taxonomy" id="92952"/>
    <lineage>
        <taxon>Eukaryota</taxon>
        <taxon>Fungi</taxon>
        <taxon>Dikarya</taxon>
        <taxon>Basidiomycota</taxon>
        <taxon>Agaricomycotina</taxon>
        <taxon>Tremellomycetes</taxon>
        <taxon>Filobasidiales</taxon>
        <taxon>Filobasidiaceae</taxon>
        <taxon>Naganishia</taxon>
    </lineage>
</organism>
<name>A0ACC2VZT9_9TREE</name>
<evidence type="ECO:0000313" key="1">
    <source>
        <dbReference type="EMBL" id="KAJ9104311.1"/>
    </source>
</evidence>
<evidence type="ECO:0000313" key="2">
    <source>
        <dbReference type="Proteomes" id="UP001230649"/>
    </source>
</evidence>
<dbReference type="EMBL" id="JASBWS010000054">
    <property type="protein sequence ID" value="KAJ9104311.1"/>
    <property type="molecule type" value="Genomic_DNA"/>
</dbReference>
<sequence>MTRALPKMKKESKTIAINEGSELNGELRESLCNNTRSDAKSSRDDLHANKVPTLAIAKIDKKTGAMHEVRINTVPVVYDQLVSRPPDKGHCDATESRDMGSEPSDEEPDVKPKFSENLEVSPYRIYPTHRGALRTLAQFQHEFWILENIWSGEIRDDRHSIGRT</sequence>